<dbReference type="PANTHER" id="PTHR33164">
    <property type="entry name" value="TRANSCRIPTIONAL REGULATOR, MARR FAMILY"/>
    <property type="match status" value="1"/>
</dbReference>
<dbReference type="PROSITE" id="PS01117">
    <property type="entry name" value="HTH_MARR_1"/>
    <property type="match status" value="1"/>
</dbReference>
<dbReference type="GO" id="GO:0006950">
    <property type="term" value="P:response to stress"/>
    <property type="evidence" value="ECO:0007669"/>
    <property type="project" value="TreeGrafter"/>
</dbReference>
<dbReference type="EMBL" id="CP130318">
    <property type="protein sequence ID" value="WNQ13824.1"/>
    <property type="molecule type" value="Genomic_DNA"/>
</dbReference>
<evidence type="ECO:0000313" key="6">
    <source>
        <dbReference type="Proteomes" id="UP001305702"/>
    </source>
</evidence>
<evidence type="ECO:0000256" key="2">
    <source>
        <dbReference type="ARBA" id="ARBA00023125"/>
    </source>
</evidence>
<dbReference type="InterPro" id="IPR036388">
    <property type="entry name" value="WH-like_DNA-bd_sf"/>
</dbReference>
<proteinExistence type="predicted"/>
<evidence type="ECO:0000256" key="1">
    <source>
        <dbReference type="ARBA" id="ARBA00023015"/>
    </source>
</evidence>
<dbReference type="InterPro" id="IPR023187">
    <property type="entry name" value="Tscrpt_reg_MarR-type_CS"/>
</dbReference>
<dbReference type="Pfam" id="PF01047">
    <property type="entry name" value="MarR"/>
    <property type="match status" value="1"/>
</dbReference>
<gene>
    <name evidence="5" type="ORF">MJA45_12660</name>
</gene>
<sequence length="109" mass="11943">MSILGAISRGHDLKVTDVADKVCMSGSAVSIASDQLVQMGLVERTRHRDDRRIVGLTLTEEGTRKLGSIHHGDSLYSDCLSKLQGFSADEVTQMLDTHKKLMKIFKQGA</sequence>
<dbReference type="InterPro" id="IPR000835">
    <property type="entry name" value="HTH_MarR-typ"/>
</dbReference>
<feature type="domain" description="HTH marR-type" evidence="4">
    <location>
        <begin position="1"/>
        <end position="103"/>
    </location>
</feature>
<accession>A0AA96LGT5</accession>
<reference evidence="5 6" key="1">
    <citation type="submission" date="2022-02" db="EMBL/GenBank/DDBJ databases">
        <title>Paenibacillus sp. MBLB1776 Whole Genome Shotgun Sequencing.</title>
        <authorList>
            <person name="Hwang C.Y."/>
            <person name="Cho E.-S."/>
            <person name="Seo M.-J."/>
        </authorList>
    </citation>
    <scope>NUCLEOTIDE SEQUENCE [LARGE SCALE GENOMIC DNA]</scope>
    <source>
        <strain evidence="5 6">MBLB1776</strain>
    </source>
</reference>
<dbReference type="PANTHER" id="PTHR33164:SF43">
    <property type="entry name" value="HTH-TYPE TRANSCRIPTIONAL REPRESSOR YETL"/>
    <property type="match status" value="1"/>
</dbReference>
<keyword evidence="3" id="KW-0804">Transcription</keyword>
<dbReference type="SMART" id="SM00347">
    <property type="entry name" value="HTH_MARR"/>
    <property type="match status" value="1"/>
</dbReference>
<dbReference type="InterPro" id="IPR039422">
    <property type="entry name" value="MarR/SlyA-like"/>
</dbReference>
<dbReference type="Proteomes" id="UP001305702">
    <property type="component" value="Chromosome"/>
</dbReference>
<evidence type="ECO:0000256" key="3">
    <source>
        <dbReference type="ARBA" id="ARBA00023163"/>
    </source>
</evidence>
<dbReference type="KEGG" id="paun:MJA45_12660"/>
<organism evidence="5 6">
    <name type="scientific">Paenibacillus aurantius</name>
    <dbReference type="NCBI Taxonomy" id="2918900"/>
    <lineage>
        <taxon>Bacteria</taxon>
        <taxon>Bacillati</taxon>
        <taxon>Bacillota</taxon>
        <taxon>Bacilli</taxon>
        <taxon>Bacillales</taxon>
        <taxon>Paenibacillaceae</taxon>
        <taxon>Paenibacillus</taxon>
    </lineage>
</organism>
<dbReference type="AlphaFoldDB" id="A0AA96LGT5"/>
<protein>
    <submittedName>
        <fullName evidence="5">MarR family transcriptional regulator</fullName>
    </submittedName>
</protein>
<dbReference type="SUPFAM" id="SSF46785">
    <property type="entry name" value="Winged helix' DNA-binding domain"/>
    <property type="match status" value="1"/>
</dbReference>
<dbReference type="GO" id="GO:0003700">
    <property type="term" value="F:DNA-binding transcription factor activity"/>
    <property type="evidence" value="ECO:0007669"/>
    <property type="project" value="InterPro"/>
</dbReference>
<dbReference type="PROSITE" id="PS50995">
    <property type="entry name" value="HTH_MARR_2"/>
    <property type="match status" value="1"/>
</dbReference>
<dbReference type="Gene3D" id="1.10.10.10">
    <property type="entry name" value="Winged helix-like DNA-binding domain superfamily/Winged helix DNA-binding domain"/>
    <property type="match status" value="1"/>
</dbReference>
<keyword evidence="1" id="KW-0805">Transcription regulation</keyword>
<evidence type="ECO:0000259" key="4">
    <source>
        <dbReference type="PROSITE" id="PS50995"/>
    </source>
</evidence>
<keyword evidence="6" id="KW-1185">Reference proteome</keyword>
<dbReference type="InterPro" id="IPR036390">
    <property type="entry name" value="WH_DNA-bd_sf"/>
</dbReference>
<dbReference type="PRINTS" id="PR00598">
    <property type="entry name" value="HTHMARR"/>
</dbReference>
<keyword evidence="2" id="KW-0238">DNA-binding</keyword>
<evidence type="ECO:0000313" key="5">
    <source>
        <dbReference type="EMBL" id="WNQ13824.1"/>
    </source>
</evidence>
<dbReference type="GO" id="GO:0003677">
    <property type="term" value="F:DNA binding"/>
    <property type="evidence" value="ECO:0007669"/>
    <property type="project" value="UniProtKB-KW"/>
</dbReference>
<name>A0AA96LGT5_9BACL</name>